<dbReference type="Gene3D" id="1.20.1440.20">
    <property type="entry name" value="LemA-like domain"/>
    <property type="match status" value="1"/>
</dbReference>
<proteinExistence type="predicted"/>
<dbReference type="AlphaFoldDB" id="A0A410FSU2"/>
<dbReference type="KEGG" id="bih:BIP78_0284"/>
<reference evidence="2" key="1">
    <citation type="submission" date="2018-12" db="EMBL/GenBank/DDBJ databases">
        <title>Complete genome sequence of an uncultured bacterium of the candidate phylum Bipolaricaulota.</title>
        <authorList>
            <person name="Kadnikov V.V."/>
            <person name="Mardanov A.V."/>
            <person name="Beletsky A.V."/>
            <person name="Frank Y.A."/>
            <person name="Karnachuk O.V."/>
            <person name="Ravin N.V."/>
        </authorList>
    </citation>
    <scope>NUCLEOTIDE SEQUENCE [LARGE SCALE GENOMIC DNA]</scope>
</reference>
<evidence type="ECO:0000313" key="1">
    <source>
        <dbReference type="EMBL" id="QAA76052.1"/>
    </source>
</evidence>
<dbReference type="EMBL" id="CP034928">
    <property type="protein sequence ID" value="QAA76052.1"/>
    <property type="molecule type" value="Genomic_DNA"/>
</dbReference>
<accession>A0A410FSU2</accession>
<name>A0A410FSU2_BIPS1</name>
<protein>
    <recommendedName>
        <fullName evidence="3">LemA family protein</fullName>
    </recommendedName>
</protein>
<evidence type="ECO:0008006" key="3">
    <source>
        <dbReference type="Google" id="ProtNLM"/>
    </source>
</evidence>
<sequence length="184" mass="20745">MNPVSWLVVAVLAVGTLAVVWQRRSQRLVRGLTRVEAAWQELEKALSERVAALEEMHAALERAGYVPEARPRLREAVAALKAAQGPRARAEADLAVESVLHEVYRGLPRERIEAIRSAQNRLAHADEERDIARTHYNDLSLSLALLTRRWLYRSIAGRRGIVPPEPFLLPGDDADYVRRHLGRP</sequence>
<gene>
    <name evidence="1" type="ORF">BIP78_0284</name>
</gene>
<dbReference type="InterPro" id="IPR023353">
    <property type="entry name" value="LemA-like_dom_sf"/>
</dbReference>
<dbReference type="Proteomes" id="UP000287233">
    <property type="component" value="Chromosome"/>
</dbReference>
<evidence type="ECO:0000313" key="2">
    <source>
        <dbReference type="Proteomes" id="UP000287233"/>
    </source>
</evidence>
<organism evidence="1 2">
    <name type="scientific">Bipolaricaulis sibiricus</name>
    <dbReference type="NCBI Taxonomy" id="2501609"/>
    <lineage>
        <taxon>Bacteria</taxon>
        <taxon>Candidatus Bipolaricaulota</taxon>
        <taxon>Candidatus Bipolaricaulia</taxon>
        <taxon>Candidatus Bipolaricaulales</taxon>
        <taxon>Candidatus Bipolaricaulaceae</taxon>
        <taxon>Candidatus Bipolaricaulis</taxon>
    </lineage>
</organism>